<evidence type="ECO:0000259" key="3">
    <source>
        <dbReference type="SMART" id="SM00642"/>
    </source>
</evidence>
<evidence type="ECO:0000256" key="2">
    <source>
        <dbReference type="ARBA" id="ARBA00023295"/>
    </source>
</evidence>
<name>A0A3B0U7F1_9ZZZZ</name>
<proteinExistence type="predicted"/>
<reference evidence="4" key="1">
    <citation type="submission" date="2018-06" db="EMBL/GenBank/DDBJ databases">
        <authorList>
            <person name="Zhirakovskaya E."/>
        </authorList>
    </citation>
    <scope>NUCLEOTIDE SEQUENCE</scope>
</reference>
<dbReference type="PANTHER" id="PTHR10357:SF179">
    <property type="entry name" value="NEUTRAL AND BASIC AMINO ACID TRANSPORT PROTEIN RBAT"/>
    <property type="match status" value="1"/>
</dbReference>
<dbReference type="EC" id="3.2.1.20" evidence="4"/>
<dbReference type="SUPFAM" id="SSF51445">
    <property type="entry name" value="(Trans)glycosidases"/>
    <property type="match status" value="1"/>
</dbReference>
<evidence type="ECO:0000313" key="4">
    <source>
        <dbReference type="EMBL" id="VAW20419.1"/>
    </source>
</evidence>
<dbReference type="InterPro" id="IPR006047">
    <property type="entry name" value="GH13_cat_dom"/>
</dbReference>
<dbReference type="GO" id="GO:0004556">
    <property type="term" value="F:alpha-amylase activity"/>
    <property type="evidence" value="ECO:0007669"/>
    <property type="project" value="TreeGrafter"/>
</dbReference>
<dbReference type="InterPro" id="IPR045857">
    <property type="entry name" value="O16G_dom_2"/>
</dbReference>
<dbReference type="InterPro" id="IPR017853">
    <property type="entry name" value="GH"/>
</dbReference>
<evidence type="ECO:0000256" key="1">
    <source>
        <dbReference type="ARBA" id="ARBA00022801"/>
    </source>
</evidence>
<protein>
    <submittedName>
        <fullName evidence="4">Maltodextrin glucosidase</fullName>
        <ecNumber evidence="4">3.2.1.20</ecNumber>
    </submittedName>
</protein>
<dbReference type="SMART" id="SM00642">
    <property type="entry name" value="Aamy"/>
    <property type="match status" value="1"/>
</dbReference>
<dbReference type="FunFam" id="3.90.400.10:FF:000002">
    <property type="entry name" value="Sucrose isomerase"/>
    <property type="match status" value="1"/>
</dbReference>
<dbReference type="GO" id="GO:0009313">
    <property type="term" value="P:oligosaccharide catabolic process"/>
    <property type="evidence" value="ECO:0007669"/>
    <property type="project" value="TreeGrafter"/>
</dbReference>
<dbReference type="PANTHER" id="PTHR10357">
    <property type="entry name" value="ALPHA-AMYLASE FAMILY MEMBER"/>
    <property type="match status" value="1"/>
</dbReference>
<dbReference type="AlphaFoldDB" id="A0A3B0U7F1"/>
<dbReference type="Gene3D" id="2.60.40.1180">
    <property type="entry name" value="Golgi alpha-mannosidase II"/>
    <property type="match status" value="1"/>
</dbReference>
<dbReference type="Gene3D" id="3.20.20.80">
    <property type="entry name" value="Glycosidases"/>
    <property type="match status" value="2"/>
</dbReference>
<dbReference type="EMBL" id="UOEO01000139">
    <property type="protein sequence ID" value="VAW20419.1"/>
    <property type="molecule type" value="Genomic_DNA"/>
</dbReference>
<feature type="domain" description="Glycosyl hydrolase family 13 catalytic" evidence="3">
    <location>
        <begin position="12"/>
        <end position="398"/>
    </location>
</feature>
<dbReference type="InterPro" id="IPR013780">
    <property type="entry name" value="Glyco_hydro_b"/>
</dbReference>
<dbReference type="GO" id="GO:0004558">
    <property type="term" value="F:alpha-1,4-glucosidase activity"/>
    <property type="evidence" value="ECO:0007669"/>
    <property type="project" value="UniProtKB-EC"/>
</dbReference>
<keyword evidence="1 4" id="KW-0378">Hydrolase</keyword>
<organism evidence="4">
    <name type="scientific">hydrothermal vent metagenome</name>
    <dbReference type="NCBI Taxonomy" id="652676"/>
    <lineage>
        <taxon>unclassified sequences</taxon>
        <taxon>metagenomes</taxon>
        <taxon>ecological metagenomes</taxon>
    </lineage>
</organism>
<keyword evidence="2 4" id="KW-0326">Glycosidase</keyword>
<dbReference type="Pfam" id="PF00128">
    <property type="entry name" value="Alpha-amylase"/>
    <property type="match status" value="1"/>
</dbReference>
<gene>
    <name evidence="4" type="ORF">MNBD_ALPHA12-1027</name>
</gene>
<sequence length="571" mass="64729">MSEWWRGGVIYQIYPRSFQDSNADGVGDLPGIIERVGHVANLGVDAIWLSPFFTSPMNDMGYDVANYKDVDPLFGSLEDFDTLAGHAHDLGLKVIIDQVLSHTSDHHSWFRESRVSRTNARADWYVWAEARADGTPPNNWLSVFGGSAWEWHPSRKQYYLHNFLTSQPDLNFHNPEVRAAVLDVLRFWLERGVDGFRFDTVNFYFHDKKLRNNPALARKTQEPEVNPYEMQLQKFSKNRPENLDFLKTVRTLLNEFDAASVGEVGESQNAIEIMAAYSNGNQRLHMAYSFDMLGEEFSARHFRSKIEQFNKKAPDGWPCWSFSNHDVTRHVSRWAHHANDPKQLARQTAALLLSMGGSVSIYQGEELGLPEADILFEELTDPPGIRFWPEYKGRDGCRTPIPWDKGKAPNGFTTGDPWLPIKPAHSALNVASQIEDPNSTLAFYKEFLAFRRLSAALMGGNIKFYDTSEPVLAFERRQHTNGNEQDNEGDNDKTLICLFNLSKQKLVIELDGLSGARLAPVSRAAHLSAQQLQLDANGFALIFPGKTNSREISLHYKKPARSNKKSKKPAL</sequence>
<dbReference type="CDD" id="cd11330">
    <property type="entry name" value="AmyAc_OligoGlu"/>
    <property type="match status" value="1"/>
</dbReference>
<dbReference type="Gene3D" id="3.90.400.10">
    <property type="entry name" value="Oligo-1,6-glucosidase, Domain 2"/>
    <property type="match status" value="1"/>
</dbReference>
<accession>A0A3B0U7F1</accession>